<keyword evidence="7 8" id="KW-0411">Iron-sulfur</keyword>
<comment type="caution">
    <text evidence="10">The sequence shown here is derived from an EMBL/GenBank/DDBJ whole genome shotgun (WGS) entry which is preliminary data.</text>
</comment>
<dbReference type="GO" id="GO:0140663">
    <property type="term" value="F:ATP-dependent FeS chaperone activity"/>
    <property type="evidence" value="ECO:0007669"/>
    <property type="project" value="InterPro"/>
</dbReference>
<dbReference type="PROSITE" id="PS01215">
    <property type="entry name" value="MRP"/>
    <property type="match status" value="1"/>
</dbReference>
<accession>A0A6B1DV74</accession>
<evidence type="ECO:0000256" key="4">
    <source>
        <dbReference type="ARBA" id="ARBA00022741"/>
    </source>
</evidence>
<evidence type="ECO:0000256" key="6">
    <source>
        <dbReference type="ARBA" id="ARBA00023004"/>
    </source>
</evidence>
<comment type="similarity">
    <text evidence="8">Belongs to the Mrp/NBP35 ATP-binding proteins family.</text>
</comment>
<organism evidence="10">
    <name type="scientific">Caldilineaceae bacterium SB0662_bin_9</name>
    <dbReference type="NCBI Taxonomy" id="2605258"/>
    <lineage>
        <taxon>Bacteria</taxon>
        <taxon>Bacillati</taxon>
        <taxon>Chloroflexota</taxon>
        <taxon>Caldilineae</taxon>
        <taxon>Caldilineales</taxon>
        <taxon>Caldilineaceae</taxon>
    </lineage>
</organism>
<keyword evidence="3 8" id="KW-0479">Metal-binding</keyword>
<evidence type="ECO:0000313" key="10">
    <source>
        <dbReference type="EMBL" id="MYD90705.1"/>
    </source>
</evidence>
<dbReference type="Pfam" id="PF01883">
    <property type="entry name" value="FeS_assembly_P"/>
    <property type="match status" value="1"/>
</dbReference>
<keyword evidence="8" id="KW-0378">Hydrolase</keyword>
<protein>
    <recommendedName>
        <fullName evidence="8">Iron-sulfur cluster carrier protein</fullName>
    </recommendedName>
</protein>
<dbReference type="FunFam" id="3.40.50.300:FF:001119">
    <property type="entry name" value="Iron-sulfur cluster carrier protein"/>
    <property type="match status" value="1"/>
</dbReference>
<evidence type="ECO:0000256" key="2">
    <source>
        <dbReference type="ARBA" id="ARBA00008205"/>
    </source>
</evidence>
<feature type="domain" description="MIP18 family-like" evidence="9">
    <location>
        <begin position="14"/>
        <end position="84"/>
    </location>
</feature>
<dbReference type="InterPro" id="IPR033756">
    <property type="entry name" value="YlxH/NBP35"/>
</dbReference>
<keyword evidence="4 8" id="KW-0547">Nucleotide-binding</keyword>
<dbReference type="PANTHER" id="PTHR42961:SF2">
    <property type="entry name" value="IRON-SULFUR PROTEIN NUBPL"/>
    <property type="match status" value="1"/>
</dbReference>
<feature type="binding site" evidence="8">
    <location>
        <begin position="112"/>
        <end position="119"/>
    </location>
    <ligand>
        <name>ATP</name>
        <dbReference type="ChEBI" id="CHEBI:30616"/>
    </ligand>
</feature>
<dbReference type="SUPFAM" id="SSF117916">
    <property type="entry name" value="Fe-S cluster assembly (FSCA) domain-like"/>
    <property type="match status" value="1"/>
</dbReference>
<reference evidence="10" key="1">
    <citation type="submission" date="2019-09" db="EMBL/GenBank/DDBJ databases">
        <title>Characterisation of the sponge microbiome using genome-centric metagenomics.</title>
        <authorList>
            <person name="Engelberts J.P."/>
            <person name="Robbins S.J."/>
            <person name="De Goeij J.M."/>
            <person name="Aranda M."/>
            <person name="Bell S.C."/>
            <person name="Webster N.S."/>
        </authorList>
    </citation>
    <scope>NUCLEOTIDE SEQUENCE</scope>
    <source>
        <strain evidence="10">SB0662_bin_9</strain>
    </source>
</reference>
<evidence type="ECO:0000256" key="8">
    <source>
        <dbReference type="HAMAP-Rule" id="MF_02040"/>
    </source>
</evidence>
<dbReference type="InterPro" id="IPR044304">
    <property type="entry name" value="NUBPL-like"/>
</dbReference>
<dbReference type="Gene3D" id="3.40.50.300">
    <property type="entry name" value="P-loop containing nucleotide triphosphate hydrolases"/>
    <property type="match status" value="1"/>
</dbReference>
<dbReference type="Gene3D" id="3.30.300.130">
    <property type="entry name" value="Fe-S cluster assembly (FSCA)"/>
    <property type="match status" value="1"/>
</dbReference>
<evidence type="ECO:0000256" key="7">
    <source>
        <dbReference type="ARBA" id="ARBA00023014"/>
    </source>
</evidence>
<dbReference type="InterPro" id="IPR034904">
    <property type="entry name" value="FSCA_dom_sf"/>
</dbReference>
<dbReference type="GO" id="GO:0005524">
    <property type="term" value="F:ATP binding"/>
    <property type="evidence" value="ECO:0007669"/>
    <property type="project" value="UniProtKB-UniRule"/>
</dbReference>
<dbReference type="InterPro" id="IPR019591">
    <property type="entry name" value="Mrp/NBP35_ATP-bd"/>
</dbReference>
<evidence type="ECO:0000256" key="5">
    <source>
        <dbReference type="ARBA" id="ARBA00022840"/>
    </source>
</evidence>
<sequence length="353" mass="37360">MPDPAISSLTVESVTLALANVIEPELKKDLVSLDMVKDIRIENGGVTFKVELTTPACPMQAQIERDCLAAVKEAFPDADPVEVEFTHQVVRDPRVSQKLNVDIRTVLAVSSGKGGVGKTTFSVNMAVSLALEGARVGIMDTDVYGPNVPIMMGLEGPLSVRDGKMMPHEAYDVKVMSMGFLMPEGEAVVWRGPMLHSAIRQFLTDVHWGPLDYLIVDLPPGTGDAQLTLAQSVPITGGIIVTTPQAVSVSDARRGAGAFAKLDVPVLGIIENMTGDVFGEGGGQQAARDLGVDFIGRVPLDGLIRAGSDAGQPIVAEQPDHPTAQTIRQISRVTAGLLSLAAIARPATEVELE</sequence>
<comment type="function">
    <text evidence="8">Binds and transfers iron-sulfur (Fe-S) clusters to target apoproteins. Can hydrolyze ATP.</text>
</comment>
<dbReference type="HAMAP" id="MF_02040">
    <property type="entry name" value="Mrp_NBP35"/>
    <property type="match status" value="1"/>
</dbReference>
<dbReference type="Pfam" id="PF10609">
    <property type="entry name" value="ParA"/>
    <property type="match status" value="1"/>
</dbReference>
<dbReference type="EMBL" id="VXPY01000074">
    <property type="protein sequence ID" value="MYD90705.1"/>
    <property type="molecule type" value="Genomic_DNA"/>
</dbReference>
<keyword evidence="6 8" id="KW-0408">Iron</keyword>
<evidence type="ECO:0000259" key="9">
    <source>
        <dbReference type="Pfam" id="PF01883"/>
    </source>
</evidence>
<dbReference type="GO" id="GO:0051539">
    <property type="term" value="F:4 iron, 4 sulfur cluster binding"/>
    <property type="evidence" value="ECO:0007669"/>
    <property type="project" value="TreeGrafter"/>
</dbReference>
<dbReference type="PANTHER" id="PTHR42961">
    <property type="entry name" value="IRON-SULFUR PROTEIN NUBPL"/>
    <property type="match status" value="1"/>
</dbReference>
<dbReference type="GO" id="GO:0016887">
    <property type="term" value="F:ATP hydrolysis activity"/>
    <property type="evidence" value="ECO:0007669"/>
    <property type="project" value="UniProtKB-UniRule"/>
</dbReference>
<gene>
    <name evidence="10" type="ORF">F4Y08_10285</name>
</gene>
<proteinExistence type="inferred from homology"/>
<keyword evidence="5 8" id="KW-0067">ATP-binding</keyword>
<evidence type="ECO:0000256" key="3">
    <source>
        <dbReference type="ARBA" id="ARBA00022723"/>
    </source>
</evidence>
<dbReference type="AlphaFoldDB" id="A0A6B1DV74"/>
<dbReference type="GO" id="GO:0046872">
    <property type="term" value="F:metal ion binding"/>
    <property type="evidence" value="ECO:0007669"/>
    <property type="project" value="UniProtKB-KW"/>
</dbReference>
<dbReference type="InterPro" id="IPR027417">
    <property type="entry name" value="P-loop_NTPase"/>
</dbReference>
<name>A0A6B1DV74_9CHLR</name>
<comment type="similarity">
    <text evidence="1">In the N-terminal section; belongs to the MIP18 family.</text>
</comment>
<dbReference type="SUPFAM" id="SSF52540">
    <property type="entry name" value="P-loop containing nucleoside triphosphate hydrolases"/>
    <property type="match status" value="1"/>
</dbReference>
<dbReference type="GO" id="GO:0016226">
    <property type="term" value="P:iron-sulfur cluster assembly"/>
    <property type="evidence" value="ECO:0007669"/>
    <property type="project" value="InterPro"/>
</dbReference>
<dbReference type="InterPro" id="IPR002744">
    <property type="entry name" value="MIP18-like"/>
</dbReference>
<dbReference type="CDD" id="cd02037">
    <property type="entry name" value="Mrp_NBP35"/>
    <property type="match status" value="1"/>
</dbReference>
<evidence type="ECO:0000256" key="1">
    <source>
        <dbReference type="ARBA" id="ARBA00007352"/>
    </source>
</evidence>
<comment type="subunit">
    <text evidence="8">Homodimer.</text>
</comment>
<comment type="similarity">
    <text evidence="2">In the C-terminal section; belongs to the Mrp/NBP35 ATP-binding proteins family.</text>
</comment>
<dbReference type="InterPro" id="IPR000808">
    <property type="entry name" value="Mrp-like_CS"/>
</dbReference>